<comment type="caution">
    <text evidence="1">The sequence shown here is derived from an EMBL/GenBank/DDBJ whole genome shotgun (WGS) entry which is preliminary data.</text>
</comment>
<reference evidence="1" key="1">
    <citation type="submission" date="2023-06" db="EMBL/GenBank/DDBJ databases">
        <authorList>
            <person name="Zhang S."/>
        </authorList>
    </citation>
    <scope>NUCLEOTIDE SEQUENCE</scope>
    <source>
        <strain evidence="1">SG2303</strain>
    </source>
</reference>
<accession>A0ABT7XK13</accession>
<organism evidence="1 2">
    <name type="scientific">Crenobacter oryzisoli</name>
    <dbReference type="NCBI Taxonomy" id="3056844"/>
    <lineage>
        <taxon>Bacteria</taxon>
        <taxon>Pseudomonadati</taxon>
        <taxon>Pseudomonadota</taxon>
        <taxon>Betaproteobacteria</taxon>
        <taxon>Neisseriales</taxon>
        <taxon>Neisseriaceae</taxon>
        <taxon>Crenobacter</taxon>
    </lineage>
</organism>
<dbReference type="RefSeq" id="WP_289828680.1">
    <property type="nucleotide sequence ID" value="NZ_JAUEDK010000005.1"/>
</dbReference>
<dbReference type="Proteomes" id="UP001168540">
    <property type="component" value="Unassembled WGS sequence"/>
</dbReference>
<keyword evidence="2" id="KW-1185">Reference proteome</keyword>
<gene>
    <name evidence="1" type="ORF">QU481_04420</name>
</gene>
<sequence>MDADRVVAMPALHFDQTLLAIETARRAQGVVLCSALLVEES</sequence>
<proteinExistence type="predicted"/>
<evidence type="ECO:0000313" key="2">
    <source>
        <dbReference type="Proteomes" id="UP001168540"/>
    </source>
</evidence>
<evidence type="ECO:0000313" key="1">
    <source>
        <dbReference type="EMBL" id="MDN0074132.1"/>
    </source>
</evidence>
<dbReference type="EMBL" id="JAUEDK010000005">
    <property type="protein sequence ID" value="MDN0074132.1"/>
    <property type="molecule type" value="Genomic_DNA"/>
</dbReference>
<protein>
    <submittedName>
        <fullName evidence="1">Uncharacterized protein</fullName>
    </submittedName>
</protein>
<name>A0ABT7XK13_9NEIS</name>